<dbReference type="AlphaFoldDB" id="G9XPM8"/>
<accession>G9XPM8</accession>
<name>G9XPM8_DESHA</name>
<gene>
    <name evidence="1" type="ORF">HMPREF0322_02924</name>
</gene>
<reference evidence="1 2" key="1">
    <citation type="submission" date="2011-08" db="EMBL/GenBank/DDBJ databases">
        <authorList>
            <person name="Weinstock G."/>
            <person name="Sodergren E."/>
            <person name="Clifton S."/>
            <person name="Fulton L."/>
            <person name="Fulton B."/>
            <person name="Courtney L."/>
            <person name="Fronick C."/>
            <person name="Harrison M."/>
            <person name="Strong C."/>
            <person name="Farmer C."/>
            <person name="Delahaunty K."/>
            <person name="Markovic C."/>
            <person name="Hall O."/>
            <person name="Minx P."/>
            <person name="Tomlinson C."/>
            <person name="Mitreva M."/>
            <person name="Hou S."/>
            <person name="Chen J."/>
            <person name="Wollam A."/>
            <person name="Pepin K.H."/>
            <person name="Johnson M."/>
            <person name="Bhonagiri V."/>
            <person name="Zhang X."/>
            <person name="Suruliraj S."/>
            <person name="Warren W."/>
            <person name="Chinwalla A."/>
            <person name="Mardis E.R."/>
            <person name="Wilson R.K."/>
        </authorList>
    </citation>
    <scope>NUCLEOTIDE SEQUENCE [LARGE SCALE GENOMIC DNA]</scope>
    <source>
        <strain evidence="1 2">DP7</strain>
    </source>
</reference>
<proteinExistence type="predicted"/>
<evidence type="ECO:0000313" key="1">
    <source>
        <dbReference type="EMBL" id="EHL06356.1"/>
    </source>
</evidence>
<dbReference type="Proteomes" id="UP000004416">
    <property type="component" value="Unassembled WGS sequence"/>
</dbReference>
<sequence>MIGPNRLKVIVHWSSLKKTLLYLMHFSNDWAYRGDNSLLMLNFEWNFVFPLKENVIVLFSNSMFVALAEKAA</sequence>
<dbReference type="HOGENOM" id="CLU_2715782_0_0_9"/>
<comment type="caution">
    <text evidence="1">The sequence shown here is derived from an EMBL/GenBank/DDBJ whole genome shotgun (WGS) entry which is preliminary data.</text>
</comment>
<protein>
    <submittedName>
        <fullName evidence="1">Uncharacterized protein</fullName>
    </submittedName>
</protein>
<dbReference type="EMBL" id="AFZX01000075">
    <property type="protein sequence ID" value="EHL06356.1"/>
    <property type="molecule type" value="Genomic_DNA"/>
</dbReference>
<evidence type="ECO:0000313" key="2">
    <source>
        <dbReference type="Proteomes" id="UP000004416"/>
    </source>
</evidence>
<dbReference type="PATRIC" id="fig|537010.4.peg.2741"/>
<organism evidence="1 2">
    <name type="scientific">Desulfitobacterium hafniense DP7</name>
    <dbReference type="NCBI Taxonomy" id="537010"/>
    <lineage>
        <taxon>Bacteria</taxon>
        <taxon>Bacillati</taxon>
        <taxon>Bacillota</taxon>
        <taxon>Clostridia</taxon>
        <taxon>Eubacteriales</taxon>
        <taxon>Desulfitobacteriaceae</taxon>
        <taxon>Desulfitobacterium</taxon>
    </lineage>
</organism>